<dbReference type="GO" id="GO:0019441">
    <property type="term" value="P:L-tryptophan catabolic process to kynurenine"/>
    <property type="evidence" value="ECO:0007669"/>
    <property type="project" value="InterPro"/>
</dbReference>
<organism evidence="1 2">
    <name type="scientific">Granulicella sibirica</name>
    <dbReference type="NCBI Taxonomy" id="2479048"/>
    <lineage>
        <taxon>Bacteria</taxon>
        <taxon>Pseudomonadati</taxon>
        <taxon>Acidobacteriota</taxon>
        <taxon>Terriglobia</taxon>
        <taxon>Terriglobales</taxon>
        <taxon>Acidobacteriaceae</taxon>
        <taxon>Granulicella</taxon>
    </lineage>
</organism>
<dbReference type="EMBL" id="RDSM01000006">
    <property type="protein sequence ID" value="RXH53981.1"/>
    <property type="molecule type" value="Genomic_DNA"/>
</dbReference>
<dbReference type="PANTHER" id="PTHR31118:SF12">
    <property type="entry name" value="CYCLASE-LIKE PROTEIN 2"/>
    <property type="match status" value="1"/>
</dbReference>
<dbReference type="SUPFAM" id="SSF102198">
    <property type="entry name" value="Putative cyclase"/>
    <property type="match status" value="1"/>
</dbReference>
<dbReference type="GO" id="GO:0004061">
    <property type="term" value="F:arylformamidase activity"/>
    <property type="evidence" value="ECO:0007669"/>
    <property type="project" value="InterPro"/>
</dbReference>
<reference evidence="2" key="2">
    <citation type="submission" date="2019-02" db="EMBL/GenBank/DDBJ databases">
        <title>Granulicella sibirica sp. nov., a psychrotolerant acidobacterium isolated from an organic soil layer in forested tundra, West Siberia.</title>
        <authorList>
            <person name="Oshkin I.Y."/>
            <person name="Kulichevskaya I.S."/>
            <person name="Rijpstra W.I.C."/>
            <person name="Sinninghe Damste J.S."/>
            <person name="Rakitin A.L."/>
            <person name="Ravin N.V."/>
            <person name="Dedysh S.N."/>
        </authorList>
    </citation>
    <scope>NUCLEOTIDE SEQUENCE [LARGE SCALE GENOMIC DNA]</scope>
    <source>
        <strain evidence="2">AF10</strain>
    </source>
</reference>
<comment type="caution">
    <text evidence="1">The sequence shown here is derived from an EMBL/GenBank/DDBJ whole genome shotgun (WGS) entry which is preliminary data.</text>
</comment>
<dbReference type="AlphaFoldDB" id="A0A4Q0SXS4"/>
<keyword evidence="2" id="KW-1185">Reference proteome</keyword>
<evidence type="ECO:0000313" key="2">
    <source>
        <dbReference type="Proteomes" id="UP000289437"/>
    </source>
</evidence>
<gene>
    <name evidence="1" type="ORF">GRAN_4950</name>
</gene>
<dbReference type="InterPro" id="IPR007325">
    <property type="entry name" value="KFase/CYL"/>
</dbReference>
<accession>A0A4Q0SXS4</accession>
<dbReference type="Proteomes" id="UP000289437">
    <property type="component" value="Unassembled WGS sequence"/>
</dbReference>
<sequence length="247" mass="27498">MIYDLAQPLYNNGPQFPGQPPNSILYQQRAVVQGATVERLEIMTHSGSHIDAPFHYKPELPTISELPLSHFYGPCVALDLRPLDACHPINANDLRQHEALISKGIFLLLKTGWGDRRANTKEFLTDWPYMSGDGARYLVARGIKGFGIDVLSTGGYPDEHAESDAHLELLGQQKLLLEDIHIPDDLLDGKRRYFAAFPILIANASGSWVRPIVWDSGDLEGDQPAEERPTELPFNVASLISLERTGF</sequence>
<name>A0A4Q0SXS4_9BACT</name>
<dbReference type="PANTHER" id="PTHR31118">
    <property type="entry name" value="CYCLASE-LIKE PROTEIN 2"/>
    <property type="match status" value="1"/>
</dbReference>
<dbReference type="Pfam" id="PF04199">
    <property type="entry name" value="Cyclase"/>
    <property type="match status" value="1"/>
</dbReference>
<reference evidence="1 2" key="1">
    <citation type="submission" date="2018-11" db="EMBL/GenBank/DDBJ databases">
        <authorList>
            <person name="Mardanov A.V."/>
            <person name="Ravin N.V."/>
            <person name="Dedysh S.N."/>
        </authorList>
    </citation>
    <scope>NUCLEOTIDE SEQUENCE [LARGE SCALE GENOMIC DNA]</scope>
    <source>
        <strain evidence="1 2">AF10</strain>
    </source>
</reference>
<evidence type="ECO:0000313" key="1">
    <source>
        <dbReference type="EMBL" id="RXH53981.1"/>
    </source>
</evidence>
<dbReference type="Gene3D" id="3.50.30.50">
    <property type="entry name" value="Putative cyclase"/>
    <property type="match status" value="1"/>
</dbReference>
<protein>
    <submittedName>
        <fullName evidence="1">Putative cyclase</fullName>
    </submittedName>
</protein>
<dbReference type="OrthoDB" id="9796085at2"/>
<dbReference type="InterPro" id="IPR037175">
    <property type="entry name" value="KFase_sf"/>
</dbReference>
<proteinExistence type="predicted"/>
<dbReference type="RefSeq" id="WP_128915537.1">
    <property type="nucleotide sequence ID" value="NZ_RDSM01000006.1"/>
</dbReference>